<comment type="caution">
    <text evidence="1">The sequence shown here is derived from an EMBL/GenBank/DDBJ whole genome shotgun (WGS) entry which is preliminary data.</text>
</comment>
<dbReference type="EMBL" id="WKPR01000015">
    <property type="protein sequence ID" value="MSB20693.1"/>
    <property type="molecule type" value="Genomic_DNA"/>
</dbReference>
<evidence type="ECO:0000313" key="2">
    <source>
        <dbReference type="Proteomes" id="UP000434475"/>
    </source>
</evidence>
<protein>
    <submittedName>
        <fullName evidence="1">Isoaspartyl peptidase</fullName>
    </submittedName>
</protein>
<gene>
    <name evidence="1" type="ORF">GKE97_14355</name>
</gene>
<dbReference type="RefSeq" id="WP_009257816.1">
    <property type="nucleotide sequence ID" value="NZ_BAABZG010000001.1"/>
</dbReference>
<reference evidence="1 2" key="1">
    <citation type="journal article" date="2019" name="Nat. Med.">
        <title>A library of human gut bacterial isolates paired with longitudinal multiomics data enables mechanistic microbiome research.</title>
        <authorList>
            <person name="Poyet M."/>
            <person name="Groussin M."/>
            <person name="Gibbons S.M."/>
            <person name="Avila-Pacheco J."/>
            <person name="Jiang X."/>
            <person name="Kearney S.M."/>
            <person name="Perrotta A.R."/>
            <person name="Berdy B."/>
            <person name="Zhao S."/>
            <person name="Lieberman T.D."/>
            <person name="Swanson P.K."/>
            <person name="Smith M."/>
            <person name="Roesemann S."/>
            <person name="Alexander J.E."/>
            <person name="Rich S.A."/>
            <person name="Livny J."/>
            <person name="Vlamakis H."/>
            <person name="Clish C."/>
            <person name="Bullock K."/>
            <person name="Deik A."/>
            <person name="Scott J."/>
            <person name="Pierce K.A."/>
            <person name="Xavier R.J."/>
            <person name="Alm E.J."/>
        </authorList>
    </citation>
    <scope>NUCLEOTIDE SEQUENCE [LARGE SCALE GENOMIC DNA]</scope>
    <source>
        <strain evidence="1 2">BIOML-A2</strain>
    </source>
</reference>
<dbReference type="AlphaFoldDB" id="A0A6I2R5D7"/>
<organism evidence="1 2">
    <name type="scientific">Flavonifractor plautii</name>
    <name type="common">Fusobacterium plautii</name>
    <dbReference type="NCBI Taxonomy" id="292800"/>
    <lineage>
        <taxon>Bacteria</taxon>
        <taxon>Bacillati</taxon>
        <taxon>Bacillota</taxon>
        <taxon>Clostridia</taxon>
        <taxon>Eubacteriales</taxon>
        <taxon>Oscillospiraceae</taxon>
        <taxon>Flavonifractor</taxon>
    </lineage>
</organism>
<proteinExistence type="predicted"/>
<evidence type="ECO:0000313" key="1">
    <source>
        <dbReference type="EMBL" id="MSB20693.1"/>
    </source>
</evidence>
<accession>A0A6I2R5D7</accession>
<dbReference type="Proteomes" id="UP000434475">
    <property type="component" value="Unassembled WGS sequence"/>
</dbReference>
<sequence>MQYKNYLARKRARFEGICGHVNIPYGTALTVQDGFIMWKGQQVCGITSQNAYDYFTQNDDGRGKERGELVSSILLLLERRDKRYQGRWDKVWADARCQQYKRPDHDDHWIWNFEFYNAPVEDLKHIFNLIRKG</sequence>
<name>A0A6I2R5D7_FLAPL</name>